<dbReference type="GO" id="GO:0004843">
    <property type="term" value="F:cysteine-type deubiquitinase activity"/>
    <property type="evidence" value="ECO:0007669"/>
    <property type="project" value="UniProtKB-EC"/>
</dbReference>
<evidence type="ECO:0000256" key="11">
    <source>
        <dbReference type="PROSITE-ProRule" id="PRU00134"/>
    </source>
</evidence>
<feature type="domain" description="USP" evidence="14">
    <location>
        <begin position="463"/>
        <end position="769"/>
    </location>
</feature>
<comment type="similarity">
    <text evidence="2">Belongs to the peptidase C19 family.</text>
</comment>
<evidence type="ECO:0000256" key="9">
    <source>
        <dbReference type="ARBA" id="ARBA00022807"/>
    </source>
</evidence>
<dbReference type="FunFam" id="3.90.70.10:FF:000026">
    <property type="entry name" value="Ubiquitin carboxyl-terminal hydrolase 15"/>
    <property type="match status" value="1"/>
</dbReference>
<dbReference type="SUPFAM" id="SSF144232">
    <property type="entry name" value="HIT/MYND zinc finger-like"/>
    <property type="match status" value="1"/>
</dbReference>
<dbReference type="CDD" id="cd02661">
    <property type="entry name" value="Peptidase_C19E"/>
    <property type="match status" value="1"/>
</dbReference>
<feature type="transmembrane region" description="Helical" evidence="13">
    <location>
        <begin position="9"/>
        <end position="27"/>
    </location>
</feature>
<feature type="region of interest" description="Disordered" evidence="12">
    <location>
        <begin position="386"/>
        <end position="410"/>
    </location>
</feature>
<comment type="catalytic activity">
    <reaction evidence="1">
        <text>Thiol-dependent hydrolysis of ester, thioester, amide, peptide and isopeptide bonds formed by the C-terminal Gly of ubiquitin (a 76-residue protein attached to proteins as an intracellular targeting signal).</text>
        <dbReference type="EC" id="3.4.19.12"/>
    </reaction>
</comment>
<dbReference type="GO" id="GO:0006508">
    <property type="term" value="P:proteolysis"/>
    <property type="evidence" value="ECO:0007669"/>
    <property type="project" value="UniProtKB-KW"/>
</dbReference>
<evidence type="ECO:0000256" key="3">
    <source>
        <dbReference type="ARBA" id="ARBA00012759"/>
    </source>
</evidence>
<keyword evidence="7" id="KW-0833">Ubl conjugation pathway</keyword>
<dbReference type="PROSITE" id="PS50865">
    <property type="entry name" value="ZF_MYND_2"/>
    <property type="match status" value="1"/>
</dbReference>
<keyword evidence="13" id="KW-1133">Transmembrane helix</keyword>
<dbReference type="SUPFAM" id="SSF54001">
    <property type="entry name" value="Cysteine proteinases"/>
    <property type="match status" value="1"/>
</dbReference>
<dbReference type="PROSITE" id="PS50235">
    <property type="entry name" value="USP_3"/>
    <property type="match status" value="1"/>
</dbReference>
<dbReference type="InterPro" id="IPR050164">
    <property type="entry name" value="Peptidase_C19"/>
</dbReference>
<evidence type="ECO:0000256" key="1">
    <source>
        <dbReference type="ARBA" id="ARBA00000707"/>
    </source>
</evidence>
<accession>A0AAE1NAN8</accession>
<dbReference type="PANTHER" id="PTHR24006">
    <property type="entry name" value="UBIQUITIN CARBOXYL-TERMINAL HYDROLASE"/>
    <property type="match status" value="1"/>
</dbReference>
<dbReference type="InterPro" id="IPR038765">
    <property type="entry name" value="Papain-like_cys_pep_sf"/>
</dbReference>
<evidence type="ECO:0000256" key="4">
    <source>
        <dbReference type="ARBA" id="ARBA00022670"/>
    </source>
</evidence>
<dbReference type="GO" id="GO:0005829">
    <property type="term" value="C:cytosol"/>
    <property type="evidence" value="ECO:0007669"/>
    <property type="project" value="TreeGrafter"/>
</dbReference>
<evidence type="ECO:0000256" key="7">
    <source>
        <dbReference type="ARBA" id="ARBA00022786"/>
    </source>
</evidence>
<keyword evidence="13" id="KW-0812">Transmembrane</keyword>
<dbReference type="Gene3D" id="3.90.70.10">
    <property type="entry name" value="Cysteine proteinases"/>
    <property type="match status" value="1"/>
</dbReference>
<feature type="compositionally biased region" description="Polar residues" evidence="12">
    <location>
        <begin position="213"/>
        <end position="227"/>
    </location>
</feature>
<gene>
    <name evidence="16" type="ORF">QN277_002426</name>
</gene>
<keyword evidence="13" id="KW-0472">Membrane</keyword>
<dbReference type="GO" id="GO:0008270">
    <property type="term" value="F:zinc ion binding"/>
    <property type="evidence" value="ECO:0007669"/>
    <property type="project" value="UniProtKB-KW"/>
</dbReference>
<reference evidence="16" key="1">
    <citation type="submission" date="2023-10" db="EMBL/GenBank/DDBJ databases">
        <title>Chromosome-level genome of the transformable northern wattle, Acacia crassicarpa.</title>
        <authorList>
            <person name="Massaro I."/>
            <person name="Sinha N.R."/>
            <person name="Poethig S."/>
            <person name="Leichty A.R."/>
        </authorList>
    </citation>
    <scope>NUCLEOTIDE SEQUENCE</scope>
    <source>
        <strain evidence="16">Acra3RX</strain>
        <tissue evidence="16">Leaf</tissue>
    </source>
</reference>
<feature type="compositionally biased region" description="Polar residues" evidence="12">
    <location>
        <begin position="395"/>
        <end position="407"/>
    </location>
</feature>
<dbReference type="EMBL" id="JAWXYG010000001">
    <property type="protein sequence ID" value="KAK4285776.1"/>
    <property type="molecule type" value="Genomic_DNA"/>
</dbReference>
<dbReference type="InterPro" id="IPR018200">
    <property type="entry name" value="USP_CS"/>
</dbReference>
<organism evidence="16 17">
    <name type="scientific">Acacia crassicarpa</name>
    <name type="common">northern wattle</name>
    <dbReference type="NCBI Taxonomy" id="499986"/>
    <lineage>
        <taxon>Eukaryota</taxon>
        <taxon>Viridiplantae</taxon>
        <taxon>Streptophyta</taxon>
        <taxon>Embryophyta</taxon>
        <taxon>Tracheophyta</taxon>
        <taxon>Spermatophyta</taxon>
        <taxon>Magnoliopsida</taxon>
        <taxon>eudicotyledons</taxon>
        <taxon>Gunneridae</taxon>
        <taxon>Pentapetalae</taxon>
        <taxon>rosids</taxon>
        <taxon>fabids</taxon>
        <taxon>Fabales</taxon>
        <taxon>Fabaceae</taxon>
        <taxon>Caesalpinioideae</taxon>
        <taxon>mimosoid clade</taxon>
        <taxon>Acacieae</taxon>
        <taxon>Acacia</taxon>
    </lineage>
</organism>
<dbReference type="EC" id="3.4.19.12" evidence="3"/>
<keyword evidence="17" id="KW-1185">Reference proteome</keyword>
<comment type="caution">
    <text evidence="16">The sequence shown here is derived from an EMBL/GenBank/DDBJ whole genome shotgun (WGS) entry which is preliminary data.</text>
</comment>
<protein>
    <recommendedName>
        <fullName evidence="3">ubiquitinyl hydrolase 1</fullName>
        <ecNumber evidence="3">3.4.19.12</ecNumber>
    </recommendedName>
</protein>
<proteinExistence type="inferred from homology"/>
<dbReference type="Gene3D" id="6.10.140.2220">
    <property type="match status" value="1"/>
</dbReference>
<feature type="region of interest" description="Disordered" evidence="12">
    <location>
        <begin position="193"/>
        <end position="227"/>
    </location>
</feature>
<dbReference type="Proteomes" id="UP001293593">
    <property type="component" value="Unassembled WGS sequence"/>
</dbReference>
<keyword evidence="5" id="KW-0479">Metal-binding</keyword>
<evidence type="ECO:0000256" key="8">
    <source>
        <dbReference type="ARBA" id="ARBA00022801"/>
    </source>
</evidence>
<dbReference type="Pfam" id="PF00443">
    <property type="entry name" value="UCH"/>
    <property type="match status" value="1"/>
</dbReference>
<dbReference type="FunFam" id="6.10.140.2220:FF:000006">
    <property type="entry name" value="Ubiquitin carboxyl-terminal hydrolase 15"/>
    <property type="match status" value="1"/>
</dbReference>
<evidence type="ECO:0000256" key="13">
    <source>
        <dbReference type="SAM" id="Phobius"/>
    </source>
</evidence>
<evidence type="ECO:0000259" key="14">
    <source>
        <dbReference type="PROSITE" id="PS50235"/>
    </source>
</evidence>
<evidence type="ECO:0000259" key="15">
    <source>
        <dbReference type="PROSITE" id="PS50865"/>
    </source>
</evidence>
<evidence type="ECO:0000256" key="2">
    <source>
        <dbReference type="ARBA" id="ARBA00009085"/>
    </source>
</evidence>
<keyword evidence="9" id="KW-0788">Thiol protease</keyword>
<keyword evidence="10" id="KW-0862">Zinc</keyword>
<name>A0AAE1NAN8_9FABA</name>
<dbReference type="InterPro" id="IPR002893">
    <property type="entry name" value="Znf_MYND"/>
</dbReference>
<dbReference type="PANTHER" id="PTHR24006:SF685">
    <property type="entry name" value="UBIQUITIN CARBOXYL-TERMINAL HYDROLASE 15"/>
    <property type="match status" value="1"/>
</dbReference>
<keyword evidence="4" id="KW-0645">Protease</keyword>
<evidence type="ECO:0000256" key="12">
    <source>
        <dbReference type="SAM" id="MobiDB-lite"/>
    </source>
</evidence>
<evidence type="ECO:0000256" key="10">
    <source>
        <dbReference type="ARBA" id="ARBA00022833"/>
    </source>
</evidence>
<evidence type="ECO:0000256" key="5">
    <source>
        <dbReference type="ARBA" id="ARBA00022723"/>
    </source>
</evidence>
<dbReference type="InterPro" id="IPR028889">
    <property type="entry name" value="USP"/>
</dbReference>
<dbReference type="AlphaFoldDB" id="A0AAE1NAN8"/>
<dbReference type="GO" id="GO:0016579">
    <property type="term" value="P:protein deubiquitination"/>
    <property type="evidence" value="ECO:0007669"/>
    <property type="project" value="InterPro"/>
</dbReference>
<keyword evidence="8" id="KW-0378">Hydrolase</keyword>
<sequence>MLEPRESDIPALFVVLIVLPLVAYFLLGKWSEAAKKRDRITLLAQLAAEEASRVEEMAISDVVPPVSSTIVGLHVCSRCSAPAKTRCSRCKTVRYCSGNCQILHWRNVHKHECQILETHKLNSSPLAVSVDEFSHMGGLCYENMNSQFFAQNLVSTLNENSPSENLVLPPIGITSPAMENCALFNNSHVSAFERKTSHKSNRETRRRNSETTYDSSTNYSGCKATSSPSSIEASKEVFVRQKLKNNDYAVKEEENAKKVNASEVYINGQNASRSAMLEDDNYQNQLGNDLSLRNDLGHSSSSNVAVVGELLDQFQIDDATNGGKVVKGVNCPSDEAEQAKCSSEMTIKGSIKAKKSSRPPKTKCPKSQLKASVDFFCTEMEMEGQTADEPRVSGIRNTIPSQGSNGAASIGTRNMMGLRKSAKHTVMITSEGSGDRSKTMKMLFPYDEFVQFFQSEVFGIYPRGLVNCGNSCYANAVLQCLTCTKPLVIYFLCRSHSRGCCTKDWCLMCELEQQIIILRENGGPLSPSRILWHMRSINSQMGDGSQEDAHEFLRLLIASMQSICLEGLGGEKRVDPRLQETTFIQHTFGGRLQSKVKCLNCNHESERYENIMDLTLEILGWVESLEDALTQFTCPEDLDGENMYKCGRCTTYVRARKKLSIHEAPNILTIVLKRFQEGRYGKINKCISFPEMLDMIPFMTGKGDIPPLYMLYAVVVHLDTLNASFSGHYVSYVKDLQGNWFRIDDTEVEPVLISQVMLEGAYILFYMRSSPRPQSPFSGKVIQQQVPSFSKPFSVESHKPSKSGHRRDGRQYVVVPESSHNARAESTTHYVDSSNGTLQRSTNRNLLPVTETFTETNGREFSDANSSDWSLFTSSDEASFTTESTRDSFSTVDYGDACNMDQFSSIFNYTTENSRNSVCHRKFLHSRPLTRFVPQNGEAFDSKLSSHPPLVTEWARRMNQSKRAGHSSIGPLSKGSDCGRYVYYGSTNPIARTDLQSL</sequence>
<feature type="region of interest" description="Disordered" evidence="12">
    <location>
        <begin position="790"/>
        <end position="809"/>
    </location>
</feature>
<feature type="domain" description="MYND-type" evidence="15">
    <location>
        <begin position="76"/>
        <end position="113"/>
    </location>
</feature>
<evidence type="ECO:0000313" key="16">
    <source>
        <dbReference type="EMBL" id="KAK4285776.1"/>
    </source>
</evidence>
<dbReference type="PROSITE" id="PS00972">
    <property type="entry name" value="USP_1"/>
    <property type="match status" value="1"/>
</dbReference>
<evidence type="ECO:0000313" key="17">
    <source>
        <dbReference type="Proteomes" id="UP001293593"/>
    </source>
</evidence>
<dbReference type="GO" id="GO:0005634">
    <property type="term" value="C:nucleus"/>
    <property type="evidence" value="ECO:0007669"/>
    <property type="project" value="TreeGrafter"/>
</dbReference>
<feature type="compositionally biased region" description="Basic and acidic residues" evidence="12">
    <location>
        <begin position="193"/>
        <end position="209"/>
    </location>
</feature>
<keyword evidence="6 11" id="KW-0863">Zinc-finger</keyword>
<dbReference type="InterPro" id="IPR001394">
    <property type="entry name" value="Peptidase_C19_UCH"/>
</dbReference>
<dbReference type="Pfam" id="PF01753">
    <property type="entry name" value="zf-MYND"/>
    <property type="match status" value="1"/>
</dbReference>
<evidence type="ECO:0000256" key="6">
    <source>
        <dbReference type="ARBA" id="ARBA00022771"/>
    </source>
</evidence>